<protein>
    <recommendedName>
        <fullName evidence="4">ABC-2 type transport system permease protein</fullName>
    </recommendedName>
</protein>
<feature type="transmembrane region" description="Helical" evidence="1">
    <location>
        <begin position="184"/>
        <end position="206"/>
    </location>
</feature>
<feature type="transmembrane region" description="Helical" evidence="1">
    <location>
        <begin position="46"/>
        <end position="66"/>
    </location>
</feature>
<sequence length="213" mass="24363">MKGKINLVFDWKSMGFNAYVPFLAAFFILGYSFLAKNDASRIIPALEFSFPIFAAWWSVFLFYDLLEEPGSETIFTYPVSRWSLGITRVLSYFALYLFLLFFLLWIVDAFAAPGIFAPMYVQLAIQSFFYCTLGFVSMAATLNAGWSLVIVVIYSSTQILTRGELFPWINIYLFNQDILDVGDMIPMLSLAVFFGILNLGVGQYLIHTLKRFH</sequence>
<dbReference type="AlphaFoldDB" id="A0A1H8G793"/>
<feature type="transmembrane region" description="Helical" evidence="1">
    <location>
        <begin position="86"/>
        <end position="107"/>
    </location>
</feature>
<feature type="transmembrane region" description="Helical" evidence="1">
    <location>
        <begin position="128"/>
        <end position="154"/>
    </location>
</feature>
<evidence type="ECO:0000313" key="3">
    <source>
        <dbReference type="Proteomes" id="UP000199695"/>
    </source>
</evidence>
<evidence type="ECO:0000256" key="1">
    <source>
        <dbReference type="SAM" id="Phobius"/>
    </source>
</evidence>
<proteinExistence type="predicted"/>
<organism evidence="2 3">
    <name type="scientific">Lihuaxuella thermophila</name>
    <dbReference type="NCBI Taxonomy" id="1173111"/>
    <lineage>
        <taxon>Bacteria</taxon>
        <taxon>Bacillati</taxon>
        <taxon>Bacillota</taxon>
        <taxon>Bacilli</taxon>
        <taxon>Bacillales</taxon>
        <taxon>Thermoactinomycetaceae</taxon>
        <taxon>Lihuaxuella</taxon>
    </lineage>
</organism>
<keyword evidence="3" id="KW-1185">Reference proteome</keyword>
<dbReference type="Proteomes" id="UP000199695">
    <property type="component" value="Unassembled WGS sequence"/>
</dbReference>
<name>A0A1H8G793_9BACL</name>
<feature type="transmembrane region" description="Helical" evidence="1">
    <location>
        <begin position="16"/>
        <end position="34"/>
    </location>
</feature>
<reference evidence="2 3" key="1">
    <citation type="submission" date="2016-10" db="EMBL/GenBank/DDBJ databases">
        <authorList>
            <person name="de Groot N.N."/>
        </authorList>
    </citation>
    <scope>NUCLEOTIDE SEQUENCE [LARGE SCALE GENOMIC DNA]</scope>
    <source>
        <strain evidence="2 3">DSM 46701</strain>
    </source>
</reference>
<accession>A0A1H8G793</accession>
<keyword evidence="1" id="KW-1133">Transmembrane helix</keyword>
<keyword evidence="1" id="KW-0472">Membrane</keyword>
<dbReference type="OrthoDB" id="2966946at2"/>
<gene>
    <name evidence="2" type="ORF">SAMN05444955_110124</name>
</gene>
<dbReference type="RefSeq" id="WP_089969698.1">
    <property type="nucleotide sequence ID" value="NZ_FOCQ01000010.1"/>
</dbReference>
<keyword evidence="1" id="KW-0812">Transmembrane</keyword>
<evidence type="ECO:0008006" key="4">
    <source>
        <dbReference type="Google" id="ProtNLM"/>
    </source>
</evidence>
<dbReference type="EMBL" id="FOCQ01000010">
    <property type="protein sequence ID" value="SEN39863.1"/>
    <property type="molecule type" value="Genomic_DNA"/>
</dbReference>
<dbReference type="STRING" id="1173111.SAMN05444955_110124"/>
<evidence type="ECO:0000313" key="2">
    <source>
        <dbReference type="EMBL" id="SEN39863.1"/>
    </source>
</evidence>